<accession>A0A5C1AEY6</accession>
<dbReference type="EMBL" id="CP042425">
    <property type="protein sequence ID" value="QEL17105.1"/>
    <property type="molecule type" value="Genomic_DNA"/>
</dbReference>
<dbReference type="RefSeq" id="WP_149111756.1">
    <property type="nucleotide sequence ID" value="NZ_CP042425.1"/>
</dbReference>
<gene>
    <name evidence="1" type="ORF">PX52LOC_04082</name>
</gene>
<evidence type="ECO:0000313" key="1">
    <source>
        <dbReference type="EMBL" id="QEL17105.1"/>
    </source>
</evidence>
<organism evidence="1 2">
    <name type="scientific">Limnoglobus roseus</name>
    <dbReference type="NCBI Taxonomy" id="2598579"/>
    <lineage>
        <taxon>Bacteria</taxon>
        <taxon>Pseudomonadati</taxon>
        <taxon>Planctomycetota</taxon>
        <taxon>Planctomycetia</taxon>
        <taxon>Gemmatales</taxon>
        <taxon>Gemmataceae</taxon>
        <taxon>Limnoglobus</taxon>
    </lineage>
</organism>
<dbReference type="AlphaFoldDB" id="A0A5C1AEY6"/>
<sequence>MTAIPLTHADRDLIDFIMDGFHFRTVFHYLEHAGVKWGDGELAAHPTEPQLRLRARALLTECCRSGPQAFASGNGFVAVRKSPTELELHFSITSCGAVNDGTDNDSQAL</sequence>
<protein>
    <submittedName>
        <fullName evidence="1">Uncharacterized protein</fullName>
    </submittedName>
</protein>
<dbReference type="Proteomes" id="UP000324974">
    <property type="component" value="Chromosome"/>
</dbReference>
<dbReference type="KEGG" id="lrs:PX52LOC_04082"/>
<reference evidence="2" key="1">
    <citation type="submission" date="2019-08" db="EMBL/GenBank/DDBJ databases">
        <title>Limnoglobus roseus gen. nov., sp. nov., a novel freshwater planctomycete with a giant genome from the family Gemmataceae.</title>
        <authorList>
            <person name="Kulichevskaya I.S."/>
            <person name="Naumoff D.G."/>
            <person name="Miroshnikov K."/>
            <person name="Ivanova A."/>
            <person name="Philippov D.A."/>
            <person name="Hakobyan A."/>
            <person name="Rijpstra I.C."/>
            <person name="Sinninghe Damste J.S."/>
            <person name="Liesack W."/>
            <person name="Dedysh S.N."/>
        </authorList>
    </citation>
    <scope>NUCLEOTIDE SEQUENCE [LARGE SCALE GENOMIC DNA]</scope>
    <source>
        <strain evidence="2">PX52</strain>
    </source>
</reference>
<name>A0A5C1AEY6_9BACT</name>
<keyword evidence="2" id="KW-1185">Reference proteome</keyword>
<proteinExistence type="predicted"/>
<evidence type="ECO:0000313" key="2">
    <source>
        <dbReference type="Proteomes" id="UP000324974"/>
    </source>
</evidence>